<keyword evidence="2" id="KW-1185">Reference proteome</keyword>
<organism evidence="1">
    <name type="scientific">Rosellinia necatrix</name>
    <name type="common">White root-rot fungus</name>
    <dbReference type="NCBI Taxonomy" id="77044"/>
    <lineage>
        <taxon>Eukaryota</taxon>
        <taxon>Fungi</taxon>
        <taxon>Dikarya</taxon>
        <taxon>Ascomycota</taxon>
        <taxon>Pezizomycotina</taxon>
        <taxon>Sordariomycetes</taxon>
        <taxon>Xylariomycetidae</taxon>
        <taxon>Xylariales</taxon>
        <taxon>Xylariaceae</taxon>
        <taxon>Rosellinia</taxon>
    </lineage>
</organism>
<evidence type="ECO:0000313" key="2">
    <source>
        <dbReference type="Proteomes" id="UP000054516"/>
    </source>
</evidence>
<dbReference type="STRING" id="77044.A0A1S8ACE3"/>
<protein>
    <submittedName>
        <fullName evidence="1">Putative ankyrin repeat protein</fullName>
    </submittedName>
</protein>
<dbReference type="PANTHER" id="PTHR47332">
    <property type="entry name" value="SET DOMAIN-CONTAINING PROTEIN 5"/>
    <property type="match status" value="1"/>
</dbReference>
<sequence length="86" mass="9912">MAERLISLYEQEGLQSRMQEAYYRAAVEWIGVGEAGEASKYARLCVKYGTLFKGPGRPFIEKMEQLVASPTSHPQWRFRLRHADGY</sequence>
<name>A0A1S8ACE3_ROSNE</name>
<evidence type="ECO:0000313" key="1">
    <source>
        <dbReference type="EMBL" id="GAW27340.1"/>
    </source>
</evidence>
<dbReference type="AlphaFoldDB" id="A0A1S8ACE3"/>
<proteinExistence type="predicted"/>
<dbReference type="InterPro" id="IPR053185">
    <property type="entry name" value="SET_domain_protein"/>
</dbReference>
<dbReference type="EMBL" id="DF977555">
    <property type="protein sequence ID" value="GAW27340.1"/>
    <property type="molecule type" value="Genomic_DNA"/>
</dbReference>
<gene>
    <name evidence="1" type="ORF">SAMD00023353_11000170</name>
</gene>
<dbReference type="OrthoDB" id="1028014at2759"/>
<dbReference type="PANTHER" id="PTHR47332:SF6">
    <property type="entry name" value="SET DOMAIN-CONTAINING PROTEIN"/>
    <property type="match status" value="1"/>
</dbReference>
<reference evidence="1" key="1">
    <citation type="submission" date="2016-03" db="EMBL/GenBank/DDBJ databases">
        <title>Draft genome sequence of Rosellinia necatrix.</title>
        <authorList>
            <person name="Kanematsu S."/>
        </authorList>
    </citation>
    <scope>NUCLEOTIDE SEQUENCE [LARGE SCALE GENOMIC DNA]</scope>
    <source>
        <strain evidence="1">W97</strain>
    </source>
</reference>
<dbReference type="Proteomes" id="UP000054516">
    <property type="component" value="Unassembled WGS sequence"/>
</dbReference>
<accession>A0A1S8ACE3</accession>